<organism evidence="1 2">
    <name type="scientific">Methylobacterium terrae</name>
    <dbReference type="NCBI Taxonomy" id="2202827"/>
    <lineage>
        <taxon>Bacteria</taxon>
        <taxon>Pseudomonadati</taxon>
        <taxon>Pseudomonadota</taxon>
        <taxon>Alphaproteobacteria</taxon>
        <taxon>Hyphomicrobiales</taxon>
        <taxon>Methylobacteriaceae</taxon>
        <taxon>Methylobacterium</taxon>
    </lineage>
</organism>
<dbReference type="Pfam" id="PF14384">
    <property type="entry name" value="BrnA_antitoxin"/>
    <property type="match status" value="1"/>
</dbReference>
<reference evidence="1 2" key="1">
    <citation type="submission" date="2018-05" db="EMBL/GenBank/DDBJ databases">
        <title>Complete Genome Sequence of Methylobacterium sp. 17Sr1-28.</title>
        <authorList>
            <person name="Srinivasan S."/>
        </authorList>
    </citation>
    <scope>NUCLEOTIDE SEQUENCE [LARGE SCALE GENOMIC DNA]</scope>
    <source>
        <strain evidence="1 2">17Sr1-28</strain>
    </source>
</reference>
<evidence type="ECO:0000313" key="2">
    <source>
        <dbReference type="Proteomes" id="UP000245444"/>
    </source>
</evidence>
<evidence type="ECO:0008006" key="3">
    <source>
        <dbReference type="Google" id="ProtNLM"/>
    </source>
</evidence>
<accession>A0A2U8WL80</accession>
<dbReference type="OrthoDB" id="361944at2"/>
<evidence type="ECO:0000313" key="1">
    <source>
        <dbReference type="EMBL" id="AWN46869.1"/>
    </source>
</evidence>
<keyword evidence="2" id="KW-1185">Reference proteome</keyword>
<name>A0A2U8WL80_9HYPH</name>
<dbReference type="RefSeq" id="WP_109959207.1">
    <property type="nucleotide sequence ID" value="NZ_CP029553.1"/>
</dbReference>
<sequence>MPDSKAAKAPAGRTNWAALRAMPDDEIERIATEDEDNPATDESHWINASVYAPSGKTAIHATLDQDVVEFFKRNGSDYSARMNEVLRNYMETQQDETRDR</sequence>
<proteinExistence type="predicted"/>
<gene>
    <name evidence="1" type="ORF">DK419_11565</name>
</gene>
<dbReference type="InterPro" id="IPR025528">
    <property type="entry name" value="BrnA_antitoxin"/>
</dbReference>
<dbReference type="KEGG" id="mtea:DK419_11565"/>
<dbReference type="EMBL" id="CP029553">
    <property type="protein sequence ID" value="AWN46869.1"/>
    <property type="molecule type" value="Genomic_DNA"/>
</dbReference>
<dbReference type="AlphaFoldDB" id="A0A2U8WL80"/>
<protein>
    <recommendedName>
        <fullName evidence="3">3-oxoacyl-ACP synthase</fullName>
    </recommendedName>
</protein>
<dbReference type="Proteomes" id="UP000245444">
    <property type="component" value="Chromosome"/>
</dbReference>